<comment type="caution">
    <text evidence="1">The sequence shown here is derived from an EMBL/GenBank/DDBJ whole genome shotgun (WGS) entry which is preliminary data.</text>
</comment>
<keyword evidence="2" id="KW-1185">Reference proteome</keyword>
<dbReference type="OrthoDB" id="6819241at2759"/>
<evidence type="ECO:0000313" key="2">
    <source>
        <dbReference type="Proteomes" id="UP000475862"/>
    </source>
</evidence>
<sequence length="174" mass="20612">MKCDFFFVFVFIYSITCRNNALILNFGAGFRLQSEYFWCIIEIITKWKPNKSRSRGRFRQRWENRVKEDLRILGVRNGEELAAHREIKFVSLSTNAVIFTSNPAGPFSHRIVYLCDLLLLHTLFHHDSKITRIQSSEVQILTKIHKNYEYVQIILLTNYLCSESFLVYYDTVTL</sequence>
<dbReference type="AlphaFoldDB" id="A0A6G0TRY9"/>
<gene>
    <name evidence="1" type="ORF">AGLY_006944</name>
</gene>
<evidence type="ECO:0000313" key="1">
    <source>
        <dbReference type="EMBL" id="KAE9536711.1"/>
    </source>
</evidence>
<dbReference type="Proteomes" id="UP000475862">
    <property type="component" value="Unassembled WGS sequence"/>
</dbReference>
<reference evidence="1 2" key="1">
    <citation type="submission" date="2019-08" db="EMBL/GenBank/DDBJ databases">
        <title>The genome of the soybean aphid Biotype 1, its phylome, world population structure and adaptation to the North American continent.</title>
        <authorList>
            <person name="Giordano R."/>
            <person name="Donthu R.K."/>
            <person name="Hernandez A.G."/>
            <person name="Wright C.L."/>
            <person name="Zimin A.V."/>
        </authorList>
    </citation>
    <scope>NUCLEOTIDE SEQUENCE [LARGE SCALE GENOMIC DNA]</scope>
    <source>
        <tissue evidence="1">Whole aphids</tissue>
    </source>
</reference>
<name>A0A6G0TRY9_APHGL</name>
<organism evidence="1 2">
    <name type="scientific">Aphis glycines</name>
    <name type="common">Soybean aphid</name>
    <dbReference type="NCBI Taxonomy" id="307491"/>
    <lineage>
        <taxon>Eukaryota</taxon>
        <taxon>Metazoa</taxon>
        <taxon>Ecdysozoa</taxon>
        <taxon>Arthropoda</taxon>
        <taxon>Hexapoda</taxon>
        <taxon>Insecta</taxon>
        <taxon>Pterygota</taxon>
        <taxon>Neoptera</taxon>
        <taxon>Paraneoptera</taxon>
        <taxon>Hemiptera</taxon>
        <taxon>Sternorrhyncha</taxon>
        <taxon>Aphidomorpha</taxon>
        <taxon>Aphidoidea</taxon>
        <taxon>Aphididae</taxon>
        <taxon>Aphidini</taxon>
        <taxon>Aphis</taxon>
        <taxon>Aphis</taxon>
    </lineage>
</organism>
<dbReference type="EMBL" id="VYZN01000021">
    <property type="protein sequence ID" value="KAE9536711.1"/>
    <property type="molecule type" value="Genomic_DNA"/>
</dbReference>
<accession>A0A6G0TRY9</accession>
<proteinExistence type="predicted"/>
<protein>
    <submittedName>
        <fullName evidence="1">Uncharacterized protein</fullName>
    </submittedName>
</protein>